<dbReference type="InterPro" id="IPR008915">
    <property type="entry name" value="Peptidase_M50"/>
</dbReference>
<dbReference type="PANTHER" id="PTHR42837:SF2">
    <property type="entry name" value="MEMBRANE METALLOPROTEASE ARASP2, CHLOROPLASTIC-RELATED"/>
    <property type="match status" value="1"/>
</dbReference>
<dbReference type="CDD" id="cd06163">
    <property type="entry name" value="S2P-M50_PDZ_RseP-like"/>
    <property type="match status" value="2"/>
</dbReference>
<evidence type="ECO:0000259" key="12">
    <source>
        <dbReference type="SMART" id="SM00228"/>
    </source>
</evidence>
<dbReference type="InterPro" id="IPR004387">
    <property type="entry name" value="Pept_M50_Zn"/>
</dbReference>
<evidence type="ECO:0000256" key="3">
    <source>
        <dbReference type="ARBA" id="ARBA00007931"/>
    </source>
</evidence>
<evidence type="ECO:0000256" key="6">
    <source>
        <dbReference type="ARBA" id="ARBA00022801"/>
    </source>
</evidence>
<dbReference type="KEGG" id="otr:OTERR_15490"/>
<evidence type="ECO:0000256" key="2">
    <source>
        <dbReference type="ARBA" id="ARBA00004141"/>
    </source>
</evidence>
<keyword evidence="11" id="KW-0479">Metal-binding</keyword>
<dbReference type="GO" id="GO:0016020">
    <property type="term" value="C:membrane"/>
    <property type="evidence" value="ECO:0007669"/>
    <property type="project" value="UniProtKB-SubCell"/>
</dbReference>
<feature type="transmembrane region" description="Helical" evidence="11">
    <location>
        <begin position="6"/>
        <end position="23"/>
    </location>
</feature>
<feature type="domain" description="PDZ" evidence="12">
    <location>
        <begin position="215"/>
        <end position="284"/>
    </location>
</feature>
<dbReference type="EC" id="3.4.24.-" evidence="11"/>
<evidence type="ECO:0000256" key="4">
    <source>
        <dbReference type="ARBA" id="ARBA00022670"/>
    </source>
</evidence>
<keyword evidence="6 11" id="KW-0378">Hydrolase</keyword>
<evidence type="ECO:0000256" key="10">
    <source>
        <dbReference type="ARBA" id="ARBA00023136"/>
    </source>
</evidence>
<keyword evidence="7 11" id="KW-0862">Zinc</keyword>
<feature type="transmembrane region" description="Helical" evidence="11">
    <location>
        <begin position="101"/>
        <end position="124"/>
    </location>
</feature>
<keyword evidence="10 11" id="KW-0472">Membrane</keyword>
<evidence type="ECO:0000256" key="7">
    <source>
        <dbReference type="ARBA" id="ARBA00022833"/>
    </source>
</evidence>
<evidence type="ECO:0000313" key="14">
    <source>
        <dbReference type="Proteomes" id="UP000323671"/>
    </source>
</evidence>
<organism evidence="13 14">
    <name type="scientific">Oryzomicrobium terrae</name>
    <dbReference type="NCBI Taxonomy" id="1735038"/>
    <lineage>
        <taxon>Bacteria</taxon>
        <taxon>Pseudomonadati</taxon>
        <taxon>Pseudomonadota</taxon>
        <taxon>Betaproteobacteria</taxon>
        <taxon>Rhodocyclales</taxon>
        <taxon>Rhodocyclaceae</taxon>
        <taxon>Oryzomicrobium</taxon>
    </lineage>
</organism>
<keyword evidence="8 11" id="KW-1133">Transmembrane helix</keyword>
<dbReference type="RefSeq" id="WP_342780120.1">
    <property type="nucleotide sequence ID" value="NZ_CP022579.1"/>
</dbReference>
<reference evidence="13 14" key="1">
    <citation type="submission" date="2017-07" db="EMBL/GenBank/DDBJ databases">
        <title>Complete genome sequence of Oryzomicrobium terrae TPP412.</title>
        <authorList>
            <person name="Chiu L.-W."/>
            <person name="Lo K.-J."/>
            <person name="Tsai Y.-M."/>
            <person name="Lin S.-S."/>
            <person name="Kuo C.-H."/>
            <person name="Liu C.-T."/>
        </authorList>
    </citation>
    <scope>NUCLEOTIDE SEQUENCE [LARGE SCALE GENOMIC DNA]</scope>
    <source>
        <strain evidence="13 14">TPP412</strain>
    </source>
</reference>
<dbReference type="AlphaFoldDB" id="A0A5C1E8P9"/>
<dbReference type="InterPro" id="IPR036034">
    <property type="entry name" value="PDZ_sf"/>
</dbReference>
<keyword evidence="14" id="KW-1185">Reference proteome</keyword>
<dbReference type="Pfam" id="PF02163">
    <property type="entry name" value="Peptidase_M50"/>
    <property type="match status" value="1"/>
</dbReference>
<evidence type="ECO:0000313" key="13">
    <source>
        <dbReference type="EMBL" id="QEL65025.1"/>
    </source>
</evidence>
<keyword evidence="5 11" id="KW-0812">Transmembrane</keyword>
<comment type="similarity">
    <text evidence="3 11">Belongs to the peptidase M50B family.</text>
</comment>
<evidence type="ECO:0000256" key="1">
    <source>
        <dbReference type="ARBA" id="ARBA00001947"/>
    </source>
</evidence>
<dbReference type="Gene3D" id="2.30.42.10">
    <property type="match status" value="2"/>
</dbReference>
<comment type="cofactor">
    <cofactor evidence="1 11">
        <name>Zn(2+)</name>
        <dbReference type="ChEBI" id="CHEBI:29105"/>
    </cofactor>
</comment>
<dbReference type="SMART" id="SM00228">
    <property type="entry name" value="PDZ"/>
    <property type="match status" value="1"/>
</dbReference>
<comment type="subcellular location">
    <subcellularLocation>
        <location evidence="2">Membrane</location>
        <topology evidence="2">Multi-pass membrane protein</topology>
    </subcellularLocation>
</comment>
<accession>A0A5C1E8P9</accession>
<dbReference type="CDD" id="cd23081">
    <property type="entry name" value="cpPDZ_EcRseP-like"/>
    <property type="match status" value="1"/>
</dbReference>
<dbReference type="GO" id="GO:0046872">
    <property type="term" value="F:metal ion binding"/>
    <property type="evidence" value="ECO:0007669"/>
    <property type="project" value="UniProtKB-KW"/>
</dbReference>
<sequence>MALINFLYYVVAFAVVLGVLIVVHELGHYAVARWCGVKVLRFSVGFGQPLWSRHLGRDGTEWVLAAFPLGGYVKMLDEREGEVDPAERHRSFNAQSVGKRMAIVAAGPVANLLLAILLYCFVFWQGAPELRPLLGTPPAASALAQSGVENGEEVLRLDGHEVASLQDLHWQLLRRASEAESVVLETRNLRGEINERRVAIAPTLAEFGLEADLPDRLGVTLFRPYIPPRLGSVSSSGAAGVAGMQVGDVVVGIDGVTVDTWGEVVTRVREAVGRSLGIEVVRAGRHLHFVVTPTEENERGRVIGRIGVGVAVPENLPQLAITVRYPLGESLQRAARETWEKSFFSLEMMGKMLVGQVSLKNLSGPVTIADFAGQSAKLGWASFLKFMALVSISLGVLNLLPIPVLDGGHLMYHMLELLRGRPVSERIQEVGQRIGLSLLFALMAFALYNDFARLASG</sequence>
<name>A0A5C1E8P9_9RHOO</name>
<dbReference type="InterPro" id="IPR001478">
    <property type="entry name" value="PDZ"/>
</dbReference>
<proteinExistence type="inferred from homology"/>
<dbReference type="GO" id="GO:0004222">
    <property type="term" value="F:metalloendopeptidase activity"/>
    <property type="evidence" value="ECO:0007669"/>
    <property type="project" value="InterPro"/>
</dbReference>
<evidence type="ECO:0000256" key="8">
    <source>
        <dbReference type="ARBA" id="ARBA00022989"/>
    </source>
</evidence>
<protein>
    <recommendedName>
        <fullName evidence="11">Zinc metalloprotease</fullName>
        <ecNumber evidence="11">3.4.24.-</ecNumber>
    </recommendedName>
</protein>
<dbReference type="NCBIfam" id="TIGR00054">
    <property type="entry name" value="RIP metalloprotease RseP"/>
    <property type="match status" value="1"/>
</dbReference>
<evidence type="ECO:0000256" key="9">
    <source>
        <dbReference type="ARBA" id="ARBA00023049"/>
    </source>
</evidence>
<evidence type="ECO:0000256" key="5">
    <source>
        <dbReference type="ARBA" id="ARBA00022692"/>
    </source>
</evidence>
<dbReference type="Proteomes" id="UP000323671">
    <property type="component" value="Chromosome"/>
</dbReference>
<dbReference type="PANTHER" id="PTHR42837">
    <property type="entry name" value="REGULATOR OF SIGMA-E PROTEASE RSEP"/>
    <property type="match status" value="1"/>
</dbReference>
<dbReference type="EMBL" id="CP022579">
    <property type="protein sequence ID" value="QEL65025.1"/>
    <property type="molecule type" value="Genomic_DNA"/>
</dbReference>
<keyword evidence="9 11" id="KW-0482">Metalloprotease</keyword>
<dbReference type="GO" id="GO:0006508">
    <property type="term" value="P:proteolysis"/>
    <property type="evidence" value="ECO:0007669"/>
    <property type="project" value="UniProtKB-KW"/>
</dbReference>
<dbReference type="SUPFAM" id="SSF50156">
    <property type="entry name" value="PDZ domain-like"/>
    <property type="match status" value="2"/>
</dbReference>
<keyword evidence="4 13" id="KW-0645">Protease</keyword>
<evidence type="ECO:0000256" key="11">
    <source>
        <dbReference type="RuleBase" id="RU362031"/>
    </source>
</evidence>
<gene>
    <name evidence="13" type="primary">rseP</name>
    <name evidence="13" type="ORF">OTERR_15490</name>
</gene>